<dbReference type="EMBL" id="UOGC01000002">
    <property type="protein sequence ID" value="VAX15008.1"/>
    <property type="molecule type" value="Genomic_DNA"/>
</dbReference>
<reference evidence="1" key="1">
    <citation type="submission" date="2018-06" db="EMBL/GenBank/DDBJ databases">
        <authorList>
            <person name="Zhirakovskaya E."/>
        </authorList>
    </citation>
    <scope>NUCLEOTIDE SEQUENCE</scope>
</reference>
<protein>
    <submittedName>
        <fullName evidence="1">Hypothetical co-occurring with RIC</fullName>
    </submittedName>
</protein>
<dbReference type="AlphaFoldDB" id="A0A3B1BU19"/>
<sequence>MSAFLGPIHHWLFNKIQVVESRAFALAGALDESGQGSLNGALEEYGDKLEGADIAEILGDNSIHQFLSGLIARVEVLEAKIMDAANGNHELLLSAAEKHGRETAQKAISARGSKPESLDEIGQCLNDFCLEGMPCDPGATFEGAGDKLMYGHTACNHLENWGYTSADPKKMCMLTCAWTKGLVSGLSENANFEVKNTIANGADSCLAEIKLG</sequence>
<gene>
    <name evidence="1" type="ORF">MNBD_NITROSPINAE01-1640</name>
</gene>
<evidence type="ECO:0000313" key="1">
    <source>
        <dbReference type="EMBL" id="VAX15008.1"/>
    </source>
</evidence>
<proteinExistence type="predicted"/>
<organism evidence="1">
    <name type="scientific">hydrothermal vent metagenome</name>
    <dbReference type="NCBI Taxonomy" id="652676"/>
    <lineage>
        <taxon>unclassified sequences</taxon>
        <taxon>metagenomes</taxon>
        <taxon>ecological metagenomes</taxon>
    </lineage>
</organism>
<accession>A0A3B1BU19</accession>
<name>A0A3B1BU19_9ZZZZ</name>